<comment type="caution">
    <text evidence="2">The sequence shown here is derived from an EMBL/GenBank/DDBJ whole genome shotgun (WGS) entry which is preliminary data.</text>
</comment>
<dbReference type="EMBL" id="JACGCI010000031">
    <property type="protein sequence ID" value="KAF6755208.1"/>
    <property type="molecule type" value="Genomic_DNA"/>
</dbReference>
<keyword evidence="1" id="KW-1133">Transmembrane helix</keyword>
<reference evidence="2 3" key="1">
    <citation type="submission" date="2020-07" db="EMBL/GenBank/DDBJ databases">
        <title>Comparative genomics of pyrophilous fungi reveals a link between fire events and developmental genes.</title>
        <authorList>
            <consortium name="DOE Joint Genome Institute"/>
            <person name="Steindorff A.S."/>
            <person name="Carver A."/>
            <person name="Calhoun S."/>
            <person name="Stillman K."/>
            <person name="Liu H."/>
            <person name="Lipzen A."/>
            <person name="Pangilinan J."/>
            <person name="Labutti K."/>
            <person name="Bruns T.D."/>
            <person name="Grigoriev I.V."/>
        </authorList>
    </citation>
    <scope>NUCLEOTIDE SEQUENCE [LARGE SCALE GENOMIC DNA]</scope>
    <source>
        <strain evidence="2 3">CBS 144469</strain>
    </source>
</reference>
<dbReference type="AlphaFoldDB" id="A0A8H6M4D9"/>
<keyword evidence="1" id="KW-0472">Membrane</keyword>
<accession>A0A8H6M4D9</accession>
<name>A0A8H6M4D9_9AGAR</name>
<evidence type="ECO:0000313" key="2">
    <source>
        <dbReference type="EMBL" id="KAF6755208.1"/>
    </source>
</evidence>
<organism evidence="2 3">
    <name type="scientific">Ephemerocybe angulata</name>
    <dbReference type="NCBI Taxonomy" id="980116"/>
    <lineage>
        <taxon>Eukaryota</taxon>
        <taxon>Fungi</taxon>
        <taxon>Dikarya</taxon>
        <taxon>Basidiomycota</taxon>
        <taxon>Agaricomycotina</taxon>
        <taxon>Agaricomycetes</taxon>
        <taxon>Agaricomycetidae</taxon>
        <taxon>Agaricales</taxon>
        <taxon>Agaricineae</taxon>
        <taxon>Psathyrellaceae</taxon>
        <taxon>Ephemerocybe</taxon>
    </lineage>
</organism>
<evidence type="ECO:0000256" key="1">
    <source>
        <dbReference type="SAM" id="Phobius"/>
    </source>
</evidence>
<dbReference type="Proteomes" id="UP000521943">
    <property type="component" value="Unassembled WGS sequence"/>
</dbReference>
<keyword evidence="3" id="KW-1185">Reference proteome</keyword>
<sequence>MLKRPNDSRRDLRCAHRSLAGRAFWLLFWVILMMCFAKSASFCSGHCFAGAVGCRALFSVCSAPPVTFQPSLFTLPGLSRFLAFSVSFCLFLPRTSNMRAISPPSGHRLSAMYLYPAPLVPWRE</sequence>
<protein>
    <recommendedName>
        <fullName evidence="4">Transmembrane protein</fullName>
    </recommendedName>
</protein>
<gene>
    <name evidence="2" type="ORF">DFP72DRAFT_348874</name>
</gene>
<evidence type="ECO:0008006" key="4">
    <source>
        <dbReference type="Google" id="ProtNLM"/>
    </source>
</evidence>
<keyword evidence="1" id="KW-0812">Transmembrane</keyword>
<evidence type="ECO:0000313" key="3">
    <source>
        <dbReference type="Proteomes" id="UP000521943"/>
    </source>
</evidence>
<proteinExistence type="predicted"/>
<feature type="transmembrane region" description="Helical" evidence="1">
    <location>
        <begin position="72"/>
        <end position="92"/>
    </location>
</feature>
<feature type="transmembrane region" description="Helical" evidence="1">
    <location>
        <begin position="23"/>
        <end position="52"/>
    </location>
</feature>